<gene>
    <name evidence="5" type="ORF">CBP51_06955</name>
</gene>
<comment type="caution">
    <text evidence="5">The sequence shown here is derived from an EMBL/GenBank/DDBJ whole genome shotgun (WGS) entry which is preliminary data.</text>
</comment>
<evidence type="ECO:0000256" key="3">
    <source>
        <dbReference type="SAM" id="SignalP"/>
    </source>
</evidence>
<reference evidence="6" key="1">
    <citation type="submission" date="2017-05" db="EMBL/GenBank/DDBJ databases">
        <authorList>
            <person name="Barney B.M."/>
        </authorList>
    </citation>
    <scope>NUCLEOTIDE SEQUENCE [LARGE SCALE GENOMIC DNA]</scope>
    <source>
        <strain evidence="6">PSBB022</strain>
    </source>
</reference>
<dbReference type="CDD" id="cd10973">
    <property type="entry name" value="CE4_DAC_u4_5s"/>
    <property type="match status" value="1"/>
</dbReference>
<name>A0A266QA21_9GAMM</name>
<dbReference type="GO" id="GO:0005975">
    <property type="term" value="P:carbohydrate metabolic process"/>
    <property type="evidence" value="ECO:0007669"/>
    <property type="project" value="InterPro"/>
</dbReference>
<evidence type="ECO:0000259" key="4">
    <source>
        <dbReference type="PROSITE" id="PS51677"/>
    </source>
</evidence>
<keyword evidence="2 3" id="KW-0732">Signal</keyword>
<feature type="signal peptide" evidence="3">
    <location>
        <begin position="1"/>
        <end position="21"/>
    </location>
</feature>
<evidence type="ECO:0000256" key="2">
    <source>
        <dbReference type="ARBA" id="ARBA00022729"/>
    </source>
</evidence>
<dbReference type="PROSITE" id="PS51677">
    <property type="entry name" value="NODB"/>
    <property type="match status" value="1"/>
</dbReference>
<organism evidence="5 6">
    <name type="scientific">Cellvibrio mixtus</name>
    <dbReference type="NCBI Taxonomy" id="39650"/>
    <lineage>
        <taxon>Bacteria</taxon>
        <taxon>Pseudomonadati</taxon>
        <taxon>Pseudomonadota</taxon>
        <taxon>Gammaproteobacteria</taxon>
        <taxon>Cellvibrionales</taxon>
        <taxon>Cellvibrionaceae</taxon>
        <taxon>Cellvibrio</taxon>
    </lineage>
</organism>
<accession>A0A266QA21</accession>
<dbReference type="GO" id="GO:0016810">
    <property type="term" value="F:hydrolase activity, acting on carbon-nitrogen (but not peptide) bonds"/>
    <property type="evidence" value="ECO:0007669"/>
    <property type="project" value="InterPro"/>
</dbReference>
<feature type="domain" description="NodB homology" evidence="4">
    <location>
        <begin position="78"/>
        <end position="281"/>
    </location>
</feature>
<dbReference type="SUPFAM" id="SSF88713">
    <property type="entry name" value="Glycoside hydrolase/deacetylase"/>
    <property type="match status" value="1"/>
</dbReference>
<evidence type="ECO:0000256" key="1">
    <source>
        <dbReference type="ARBA" id="ARBA00004613"/>
    </source>
</evidence>
<dbReference type="PANTHER" id="PTHR34216:SF3">
    <property type="entry name" value="POLY-BETA-1,6-N-ACETYL-D-GLUCOSAMINE N-DEACETYLASE"/>
    <property type="match status" value="1"/>
</dbReference>
<evidence type="ECO:0000313" key="5">
    <source>
        <dbReference type="EMBL" id="OZY86743.1"/>
    </source>
</evidence>
<evidence type="ECO:0000313" key="6">
    <source>
        <dbReference type="Proteomes" id="UP000216101"/>
    </source>
</evidence>
<dbReference type="PANTHER" id="PTHR34216">
    <property type="match status" value="1"/>
</dbReference>
<dbReference type="Proteomes" id="UP000216101">
    <property type="component" value="Unassembled WGS sequence"/>
</dbReference>
<dbReference type="GO" id="GO:0005576">
    <property type="term" value="C:extracellular region"/>
    <property type="evidence" value="ECO:0007669"/>
    <property type="project" value="UniProtKB-SubCell"/>
</dbReference>
<proteinExistence type="predicted"/>
<dbReference type="Gene3D" id="3.20.20.370">
    <property type="entry name" value="Glycoside hydrolase/deacetylase"/>
    <property type="match status" value="1"/>
</dbReference>
<dbReference type="AlphaFoldDB" id="A0A266QA21"/>
<dbReference type="InterPro" id="IPR011330">
    <property type="entry name" value="Glyco_hydro/deAcase_b/a-brl"/>
</dbReference>
<keyword evidence="6" id="KW-1185">Reference proteome</keyword>
<protein>
    <submittedName>
        <fullName evidence="5">Polysaccharide deacetylase</fullName>
    </submittedName>
</protein>
<dbReference type="InterPro" id="IPR051398">
    <property type="entry name" value="Polysacch_Deacetylase"/>
</dbReference>
<dbReference type="Pfam" id="PF01522">
    <property type="entry name" value="Polysacc_deac_1"/>
    <property type="match status" value="1"/>
</dbReference>
<feature type="chain" id="PRO_5012379423" evidence="3">
    <location>
        <begin position="22"/>
        <end position="355"/>
    </location>
</feature>
<dbReference type="RefSeq" id="WP_094984346.1">
    <property type="nucleotide sequence ID" value="NZ_NHNI01000001.1"/>
</dbReference>
<dbReference type="InterPro" id="IPR002509">
    <property type="entry name" value="NODB_dom"/>
</dbReference>
<comment type="subcellular location">
    <subcellularLocation>
        <location evidence="1">Secreted</location>
    </subcellularLocation>
</comment>
<dbReference type="EMBL" id="NHNI01000001">
    <property type="protein sequence ID" value="OZY86743.1"/>
    <property type="molecule type" value="Genomic_DNA"/>
</dbReference>
<sequence length="355" mass="39763">MNYLMRVMVAIIAYLALPASAAVVILYHHVSDTTPKSTSISPAAFEAQMDYLAQNNFTVVPLLELTEKLRKGEPLPDKTVAISFDDSYASVYESAFPRLKKRGWPFTFFVNTDAVGTGKIFVNWDQLREMAKAGATIANHSSSHTHLPRREGSESAAQWRDRITQDINNAQQKIKQEIGTAPMILAYPFGEYDVDVQRIAKKLGYIAFGQQSGALYGKGDLQSVPRFPFGGSFTALDDFILKVNTKPMPLTDVEFYGDNKQKQENLIVREGAKPWLALTLSDDSLLKKINCFATGQGAITTAVIDNKLWVQPNKPLGAGRTRYNCTAYAGEKGRFYWYTQQWLATDKQGNWTYRD</sequence>